<accession>A0A975BET8</accession>
<dbReference type="KEGG" id="dmm:dnm_004050"/>
<keyword evidence="2" id="KW-1185">Reference proteome</keyword>
<reference evidence="1" key="1">
    <citation type="journal article" date="2021" name="Microb. Physiol.">
        <title>Proteogenomic Insights into the Physiology of Marine, Sulfate-Reducing, Filamentous Desulfonema limicola and Desulfonema magnum.</title>
        <authorList>
            <person name="Schnaars V."/>
            <person name="Wohlbrand L."/>
            <person name="Scheve S."/>
            <person name="Hinrichs C."/>
            <person name="Reinhardt R."/>
            <person name="Rabus R."/>
        </authorList>
    </citation>
    <scope>NUCLEOTIDE SEQUENCE</scope>
    <source>
        <strain evidence="1">4be13</strain>
    </source>
</reference>
<name>A0A975BET8_9BACT</name>
<sequence length="39" mass="4572">MNIEYKIKKARLHFSGNPAVSLKKTRSFPPLPHDRFSFI</sequence>
<dbReference type="AlphaFoldDB" id="A0A975BET8"/>
<protein>
    <submittedName>
        <fullName evidence="1">Uncharacterized protein</fullName>
    </submittedName>
</protein>
<gene>
    <name evidence="1" type="ORF">dnm_004050</name>
</gene>
<evidence type="ECO:0000313" key="2">
    <source>
        <dbReference type="Proteomes" id="UP000663722"/>
    </source>
</evidence>
<proteinExistence type="predicted"/>
<dbReference type="Proteomes" id="UP000663722">
    <property type="component" value="Chromosome"/>
</dbReference>
<organism evidence="1 2">
    <name type="scientific">Desulfonema magnum</name>
    <dbReference type="NCBI Taxonomy" id="45655"/>
    <lineage>
        <taxon>Bacteria</taxon>
        <taxon>Pseudomonadati</taxon>
        <taxon>Thermodesulfobacteriota</taxon>
        <taxon>Desulfobacteria</taxon>
        <taxon>Desulfobacterales</taxon>
        <taxon>Desulfococcaceae</taxon>
        <taxon>Desulfonema</taxon>
    </lineage>
</organism>
<evidence type="ECO:0000313" key="1">
    <source>
        <dbReference type="EMBL" id="QTA84409.1"/>
    </source>
</evidence>
<dbReference type="EMBL" id="CP061800">
    <property type="protein sequence ID" value="QTA84409.1"/>
    <property type="molecule type" value="Genomic_DNA"/>
</dbReference>